<protein>
    <recommendedName>
        <fullName evidence="3">WD40-like Beta Propeller Repeat</fullName>
    </recommendedName>
</protein>
<dbReference type="Pfam" id="PF07676">
    <property type="entry name" value="PD40"/>
    <property type="match status" value="1"/>
</dbReference>
<reference evidence="1 2" key="1">
    <citation type="submission" date="2023-03" db="EMBL/GenBank/DDBJ databases">
        <title>Muricauda XX sp. nov. and Muricauda XXX sp. nov., two novel species isolated from Okinawa Trough.</title>
        <authorList>
            <person name="Cao W."/>
            <person name="Deng X."/>
        </authorList>
    </citation>
    <scope>NUCLEOTIDE SEQUENCE [LARGE SCALE GENOMIC DNA]</scope>
    <source>
        <strain evidence="1 2">81s02</strain>
    </source>
</reference>
<sequence length="316" mass="35702">MNLIKTVLISALFVFALSCDNTKSSLTLFSDQIPMDAPLVFGQGLVSIEDAMDFAITFNPEMDEMYFTRRFPGGRNNIFVSKLIDNSWTTPELASFSSEDTWEFEPHVDPTGGRLYFGSTRPINDSVQSPGLIQWYCEKSENGWSAPVPMQHPVVSTYMMYLTSSKNGNLYFTSQEEGANIEEGGIYYSYLEEGKYNEIKRMGEEINQGKMIAHSFIAPDESYMIFDGKKSSGFGDSDLYISFNTNDSWTKAVNLGSKINTEQTEMAPSVSPDGKYLFFHRGYEVDSEGEDGSEWFGNIYWVDFSSVLENIKELDQ</sequence>
<proteinExistence type="predicted"/>
<dbReference type="RefSeq" id="WP_275647998.1">
    <property type="nucleotide sequence ID" value="NZ_JARFVA010000001.1"/>
</dbReference>
<dbReference type="PROSITE" id="PS51257">
    <property type="entry name" value="PROKAR_LIPOPROTEIN"/>
    <property type="match status" value="1"/>
</dbReference>
<dbReference type="Proteomes" id="UP001217083">
    <property type="component" value="Unassembled WGS sequence"/>
</dbReference>
<evidence type="ECO:0000313" key="2">
    <source>
        <dbReference type="Proteomes" id="UP001217083"/>
    </source>
</evidence>
<evidence type="ECO:0008006" key="3">
    <source>
        <dbReference type="Google" id="ProtNLM"/>
    </source>
</evidence>
<gene>
    <name evidence="1" type="ORF">PY091_01575</name>
</gene>
<evidence type="ECO:0000313" key="1">
    <source>
        <dbReference type="EMBL" id="MDF0705885.1"/>
    </source>
</evidence>
<comment type="caution">
    <text evidence="1">The sequence shown here is derived from an EMBL/GenBank/DDBJ whole genome shotgun (WGS) entry which is preliminary data.</text>
</comment>
<dbReference type="InterPro" id="IPR011659">
    <property type="entry name" value="WD40"/>
</dbReference>
<dbReference type="SUPFAM" id="SSF82171">
    <property type="entry name" value="DPP6 N-terminal domain-like"/>
    <property type="match status" value="1"/>
</dbReference>
<keyword evidence="2" id="KW-1185">Reference proteome</keyword>
<name>A0ABT5XJ17_9FLAO</name>
<organism evidence="1 2">
    <name type="scientific">Flagellimonas okinawensis</name>
    <dbReference type="NCBI Taxonomy" id="3031324"/>
    <lineage>
        <taxon>Bacteria</taxon>
        <taxon>Pseudomonadati</taxon>
        <taxon>Bacteroidota</taxon>
        <taxon>Flavobacteriia</taxon>
        <taxon>Flavobacteriales</taxon>
        <taxon>Flavobacteriaceae</taxon>
        <taxon>Flagellimonas</taxon>
    </lineage>
</organism>
<dbReference type="EMBL" id="JARFVA010000001">
    <property type="protein sequence ID" value="MDF0705885.1"/>
    <property type="molecule type" value="Genomic_DNA"/>
</dbReference>
<accession>A0ABT5XJ17</accession>